<evidence type="ECO:0000256" key="3">
    <source>
        <dbReference type="ARBA" id="ARBA00004496"/>
    </source>
</evidence>
<dbReference type="InterPro" id="IPR050054">
    <property type="entry name" value="UPRTase/APRTase"/>
</dbReference>
<dbReference type="GO" id="GO:0044209">
    <property type="term" value="P:AMP salvage"/>
    <property type="evidence" value="ECO:0007669"/>
    <property type="project" value="TreeGrafter"/>
</dbReference>
<reference evidence="16" key="1">
    <citation type="thesis" date="2020" institute="ProQuest LLC" country="789 East Eisenhower Parkway, Ann Arbor, MI, USA">
        <title>Comparative Genomics and Chromosome Evolution.</title>
        <authorList>
            <person name="Mudd A.B."/>
        </authorList>
    </citation>
    <scope>NUCLEOTIDE SEQUENCE</scope>
    <source>
        <strain evidence="16">Female2</strain>
        <tissue evidence="16">Blood</tissue>
    </source>
</reference>
<evidence type="ECO:0000256" key="12">
    <source>
        <dbReference type="ARBA" id="ARBA00022679"/>
    </source>
</evidence>
<dbReference type="Proteomes" id="UP000812440">
    <property type="component" value="Chromosome 4"/>
</dbReference>
<keyword evidence="14" id="KW-0007">Acetylation</keyword>
<evidence type="ECO:0000256" key="5">
    <source>
        <dbReference type="ARBA" id="ARBA00008391"/>
    </source>
</evidence>
<dbReference type="GO" id="GO:0016208">
    <property type="term" value="F:AMP binding"/>
    <property type="evidence" value="ECO:0007669"/>
    <property type="project" value="TreeGrafter"/>
</dbReference>
<evidence type="ECO:0000256" key="4">
    <source>
        <dbReference type="ARBA" id="ARBA00004659"/>
    </source>
</evidence>
<dbReference type="NCBIfam" id="TIGR01090">
    <property type="entry name" value="apt"/>
    <property type="match status" value="1"/>
</dbReference>
<name>A0A8T2J010_9PIPI</name>
<dbReference type="AlphaFoldDB" id="A0A8T2J010"/>
<dbReference type="CDD" id="cd06223">
    <property type="entry name" value="PRTases_typeI"/>
    <property type="match status" value="1"/>
</dbReference>
<evidence type="ECO:0000259" key="15">
    <source>
        <dbReference type="Pfam" id="PF00156"/>
    </source>
</evidence>
<evidence type="ECO:0000256" key="14">
    <source>
        <dbReference type="ARBA" id="ARBA00022990"/>
    </source>
</evidence>
<evidence type="ECO:0000256" key="10">
    <source>
        <dbReference type="ARBA" id="ARBA00022553"/>
    </source>
</evidence>
<dbReference type="GO" id="GO:0006168">
    <property type="term" value="P:adenine salvage"/>
    <property type="evidence" value="ECO:0007669"/>
    <property type="project" value="InterPro"/>
</dbReference>
<comment type="similarity">
    <text evidence="5">Belongs to the purine/pyrimidine phosphoribosyltransferase family.</text>
</comment>
<dbReference type="OrthoDB" id="363185at2759"/>
<feature type="domain" description="Phosphoribosyltransferase" evidence="15">
    <location>
        <begin position="33"/>
        <end position="161"/>
    </location>
</feature>
<dbReference type="SUPFAM" id="SSF53271">
    <property type="entry name" value="PRTase-like"/>
    <property type="match status" value="1"/>
</dbReference>
<keyword evidence="11" id="KW-0328">Glycosyltransferase</keyword>
<comment type="subunit">
    <text evidence="6">Homodimer.</text>
</comment>
<keyword evidence="12" id="KW-0808">Transferase</keyword>
<evidence type="ECO:0000256" key="6">
    <source>
        <dbReference type="ARBA" id="ARBA00011738"/>
    </source>
</evidence>
<comment type="subcellular location">
    <subcellularLocation>
        <location evidence="3">Cytoplasm</location>
    </subcellularLocation>
</comment>
<proteinExistence type="inferred from homology"/>
<dbReference type="GO" id="GO:0006166">
    <property type="term" value="P:purine ribonucleoside salvage"/>
    <property type="evidence" value="ECO:0007669"/>
    <property type="project" value="UniProtKB-KW"/>
</dbReference>
<dbReference type="EC" id="2.4.2.7" evidence="7"/>
<comment type="caution">
    <text evidence="16">The sequence shown here is derived from an EMBL/GenBank/DDBJ whole genome shotgun (WGS) entry which is preliminary data.</text>
</comment>
<evidence type="ECO:0000256" key="9">
    <source>
        <dbReference type="ARBA" id="ARBA00022490"/>
    </source>
</evidence>
<protein>
    <recommendedName>
        <fullName evidence="8">Adenine phosphoribosyltransferase</fullName>
        <ecNumber evidence="7">2.4.2.7</ecNumber>
    </recommendedName>
</protein>
<keyword evidence="13" id="KW-0660">Purine salvage</keyword>
<keyword evidence="9" id="KW-0963">Cytoplasm</keyword>
<dbReference type="Pfam" id="PF00156">
    <property type="entry name" value="Pribosyltran"/>
    <property type="match status" value="1"/>
</dbReference>
<sequence>MTEKRMEEIVRNAVRTFHDFPSPGILFRDITPILKDPNAFRSAIDLFENHLRTHFPNIDVIAGLDSRGFLFGPSLAQRFDIGFVLIRKKGKLPGLTDTISYSLEYGKAELEIQCDAIQPGQKVIIIDDLLATGGTMFAACELLKRRKAEILECLVLIELKSLEGAQKLKPHSVHSLLQYE</sequence>
<dbReference type="PANTHER" id="PTHR32315:SF3">
    <property type="entry name" value="ADENINE PHOSPHORIBOSYLTRANSFERASE"/>
    <property type="match status" value="1"/>
</dbReference>
<dbReference type="FunFam" id="3.40.50.2020:FF:000123">
    <property type="entry name" value="Adenine phosphoribosyltransferase"/>
    <property type="match status" value="1"/>
</dbReference>
<evidence type="ECO:0000256" key="11">
    <source>
        <dbReference type="ARBA" id="ARBA00022676"/>
    </source>
</evidence>
<dbReference type="EMBL" id="JAACNH010000007">
    <property type="protein sequence ID" value="KAG8437592.1"/>
    <property type="molecule type" value="Genomic_DNA"/>
</dbReference>
<organism evidence="16 17">
    <name type="scientific">Hymenochirus boettgeri</name>
    <name type="common">Congo dwarf clawed frog</name>
    <dbReference type="NCBI Taxonomy" id="247094"/>
    <lineage>
        <taxon>Eukaryota</taxon>
        <taxon>Metazoa</taxon>
        <taxon>Chordata</taxon>
        <taxon>Craniata</taxon>
        <taxon>Vertebrata</taxon>
        <taxon>Euteleostomi</taxon>
        <taxon>Amphibia</taxon>
        <taxon>Batrachia</taxon>
        <taxon>Anura</taxon>
        <taxon>Pipoidea</taxon>
        <taxon>Pipidae</taxon>
        <taxon>Pipinae</taxon>
        <taxon>Hymenochirus</taxon>
    </lineage>
</organism>
<evidence type="ECO:0000256" key="8">
    <source>
        <dbReference type="ARBA" id="ARBA00017366"/>
    </source>
</evidence>
<dbReference type="Gene3D" id="3.40.50.2020">
    <property type="match status" value="1"/>
</dbReference>
<gene>
    <name evidence="16" type="ORF">GDO86_008341</name>
</gene>
<dbReference type="GO" id="GO:0003999">
    <property type="term" value="F:adenine phosphoribosyltransferase activity"/>
    <property type="evidence" value="ECO:0007669"/>
    <property type="project" value="UniProtKB-EC"/>
</dbReference>
<evidence type="ECO:0000313" key="17">
    <source>
        <dbReference type="Proteomes" id="UP000812440"/>
    </source>
</evidence>
<dbReference type="GO" id="GO:0005737">
    <property type="term" value="C:cytoplasm"/>
    <property type="evidence" value="ECO:0007669"/>
    <property type="project" value="UniProtKB-SubCell"/>
</dbReference>
<dbReference type="NCBIfam" id="NF002636">
    <property type="entry name" value="PRK02304.1-5"/>
    <property type="match status" value="1"/>
</dbReference>
<evidence type="ECO:0000256" key="7">
    <source>
        <dbReference type="ARBA" id="ARBA00011893"/>
    </source>
</evidence>
<evidence type="ECO:0000256" key="2">
    <source>
        <dbReference type="ARBA" id="ARBA00003968"/>
    </source>
</evidence>
<comment type="pathway">
    <text evidence="4">Purine metabolism; AMP biosynthesis via salvage pathway; AMP from adenine: step 1/1.</text>
</comment>
<comment type="catalytic activity">
    <reaction evidence="1">
        <text>AMP + diphosphate = 5-phospho-alpha-D-ribose 1-diphosphate + adenine</text>
        <dbReference type="Rhea" id="RHEA:16609"/>
        <dbReference type="ChEBI" id="CHEBI:16708"/>
        <dbReference type="ChEBI" id="CHEBI:33019"/>
        <dbReference type="ChEBI" id="CHEBI:58017"/>
        <dbReference type="ChEBI" id="CHEBI:456215"/>
        <dbReference type="EC" id="2.4.2.7"/>
    </reaction>
</comment>
<evidence type="ECO:0000256" key="1">
    <source>
        <dbReference type="ARBA" id="ARBA00000868"/>
    </source>
</evidence>
<accession>A0A8T2J010</accession>
<evidence type="ECO:0000256" key="13">
    <source>
        <dbReference type="ARBA" id="ARBA00022726"/>
    </source>
</evidence>
<dbReference type="PANTHER" id="PTHR32315">
    <property type="entry name" value="ADENINE PHOSPHORIBOSYLTRANSFERASE"/>
    <property type="match status" value="1"/>
</dbReference>
<dbReference type="NCBIfam" id="NF002634">
    <property type="entry name" value="PRK02304.1-3"/>
    <property type="match status" value="1"/>
</dbReference>
<dbReference type="InterPro" id="IPR000836">
    <property type="entry name" value="PRTase_dom"/>
</dbReference>
<dbReference type="GO" id="GO:0002055">
    <property type="term" value="F:adenine binding"/>
    <property type="evidence" value="ECO:0007669"/>
    <property type="project" value="TreeGrafter"/>
</dbReference>
<dbReference type="InterPro" id="IPR029057">
    <property type="entry name" value="PRTase-like"/>
</dbReference>
<comment type="function">
    <text evidence="2">Catalyzes a salvage reaction resulting in the formation of AMP, that is energically less costly than de novo synthesis.</text>
</comment>
<keyword evidence="10" id="KW-0597">Phosphoprotein</keyword>
<evidence type="ECO:0000313" key="16">
    <source>
        <dbReference type="EMBL" id="KAG8437592.1"/>
    </source>
</evidence>
<dbReference type="HAMAP" id="MF_00004">
    <property type="entry name" value="Aden_phosphoribosyltr"/>
    <property type="match status" value="1"/>
</dbReference>
<keyword evidence="17" id="KW-1185">Reference proteome</keyword>
<dbReference type="InterPro" id="IPR005764">
    <property type="entry name" value="Ade_phspho_trans"/>
</dbReference>